<dbReference type="OrthoDB" id="8806573at2759"/>
<dbReference type="PANTHER" id="PTHR21292:SF12">
    <property type="entry name" value="EXOCYST COMPLEX COMPONENT 3-LIKE PROTEIN"/>
    <property type="match status" value="1"/>
</dbReference>
<evidence type="ECO:0000313" key="3">
    <source>
        <dbReference type="RefSeq" id="XP_028251523.1"/>
    </source>
</evidence>
<keyword evidence="2" id="KW-1185">Reference proteome</keyword>
<dbReference type="GeneID" id="114427578"/>
<feature type="region of interest" description="Disordered" evidence="1">
    <location>
        <begin position="49"/>
        <end position="75"/>
    </location>
</feature>
<dbReference type="AlphaFoldDB" id="A0A6P7HBV8"/>
<feature type="region of interest" description="Disordered" evidence="1">
    <location>
        <begin position="1"/>
        <end position="25"/>
    </location>
</feature>
<feature type="compositionally biased region" description="Basic residues" evidence="1">
    <location>
        <begin position="1"/>
        <end position="14"/>
    </location>
</feature>
<reference evidence="2" key="1">
    <citation type="submission" date="2024-06" db="UniProtKB">
        <authorList>
            <consortium name="RefSeq"/>
        </authorList>
    </citation>
    <scope>NUCLEOTIDE SEQUENCE [LARGE SCALE GENOMIC DNA]</scope>
</reference>
<dbReference type="Proteomes" id="UP000515145">
    <property type="component" value="Chromosome 22"/>
</dbReference>
<evidence type="ECO:0000256" key="1">
    <source>
        <dbReference type="SAM" id="MobiDB-lite"/>
    </source>
</evidence>
<evidence type="ECO:0000313" key="2">
    <source>
        <dbReference type="Proteomes" id="UP000515145"/>
    </source>
</evidence>
<dbReference type="GO" id="GO:0000145">
    <property type="term" value="C:exocyst"/>
    <property type="evidence" value="ECO:0007669"/>
    <property type="project" value="InterPro"/>
</dbReference>
<reference evidence="3" key="2">
    <citation type="submission" date="2025-08" db="UniProtKB">
        <authorList>
            <consortium name="RefSeq"/>
        </authorList>
    </citation>
    <scope>IDENTIFICATION</scope>
</reference>
<accession>A0A6P7HBV8</accession>
<sequence length="497" mass="57282">MKTIHRMLTRRRESRKPLIENNNQHTEHGCDRSCYGYDNPWAAQNTFNTAKKHPWRDDDTANPFLPEPGDDHSQKAAPLCFPQPPADLDQNLQQHLDNVEETVLAELVRLRPLPAAFHRQMFDHLHGLLLHISSSKNSLLLMRWVLHTYVSQEDMGRPDGRLFSEWEAKAKDKLLANVKTEVRDSLDRILQGERCRGLCDTEEDYIGLYVDTIQCTAAIPREAQKISSELCEAVQEVCFQELLRFVKRYAAQQAEVLGAEMEHPQTIHYLKTLKTCKELKQHVHSHGGDIKASLLKEIVAVLEDIEDFTLKFLMDIVTDIAERHFKDYFKADNRWGSLSADLEKHFPKLSYVQDEQKAVMYDAYQIIAQTYLRYLIQSSRNKLRRYWRQDVGPRVADDADKLHNTISRLAPGVQHFMLLKRVSAVLDCRSTDAVKLDVASIQKNCFRESEDVDLLYDLLRWKGLSKRRVREVLDALPGCPSTPSSSLWSCGFSSCCC</sequence>
<dbReference type="GO" id="GO:0006887">
    <property type="term" value="P:exocytosis"/>
    <property type="evidence" value="ECO:0007669"/>
    <property type="project" value="InterPro"/>
</dbReference>
<dbReference type="InParanoid" id="A0A6P7HBV8"/>
<gene>
    <name evidence="3" type="primary">LOC114427578</name>
</gene>
<name>A0A6P7HBV8_9TELE</name>
<organism evidence="2 3">
    <name type="scientific">Parambassis ranga</name>
    <name type="common">Indian glassy fish</name>
    <dbReference type="NCBI Taxonomy" id="210632"/>
    <lineage>
        <taxon>Eukaryota</taxon>
        <taxon>Metazoa</taxon>
        <taxon>Chordata</taxon>
        <taxon>Craniata</taxon>
        <taxon>Vertebrata</taxon>
        <taxon>Euteleostomi</taxon>
        <taxon>Actinopterygii</taxon>
        <taxon>Neopterygii</taxon>
        <taxon>Teleostei</taxon>
        <taxon>Neoteleostei</taxon>
        <taxon>Acanthomorphata</taxon>
        <taxon>Ovalentaria</taxon>
        <taxon>Ambassidae</taxon>
        <taxon>Parambassis</taxon>
    </lineage>
</organism>
<dbReference type="RefSeq" id="XP_028251523.1">
    <property type="nucleotide sequence ID" value="XM_028395722.1"/>
</dbReference>
<dbReference type="GO" id="GO:0051601">
    <property type="term" value="P:exocyst localization"/>
    <property type="evidence" value="ECO:0007669"/>
    <property type="project" value="TreeGrafter"/>
</dbReference>
<dbReference type="InterPro" id="IPR010326">
    <property type="entry name" value="EXOC3/Sec6"/>
</dbReference>
<protein>
    <submittedName>
        <fullName evidence="3">Uncharacterized protein LOC114427578</fullName>
    </submittedName>
</protein>
<dbReference type="PANTHER" id="PTHR21292">
    <property type="entry name" value="EXOCYST COMPLEX COMPONENT SEC6-RELATED"/>
    <property type="match status" value="1"/>
</dbReference>
<dbReference type="GO" id="GO:0000149">
    <property type="term" value="F:SNARE binding"/>
    <property type="evidence" value="ECO:0007669"/>
    <property type="project" value="TreeGrafter"/>
</dbReference>
<proteinExistence type="predicted"/>
<dbReference type="FunCoup" id="A0A6P7HBV8">
    <property type="interactions" value="1"/>
</dbReference>